<sequence length="165" mass="18453">MARVGFEAVILGQMIIVTMNTPLETSMLINYVEAIETIIASLDQENSAFVSTSQNGHLWKFKYGSVDVFVQLTGDSEEDTFTVWSPILQLPVAEEQKLLRRLMEMNWLDTLEARFGIFKQQVVVVTSRTVADLSAGELTHLITIVAAIADEHDESLQAEFPTFQA</sequence>
<dbReference type="InterPro" id="IPR019660">
    <property type="entry name" value="Put_sensory_transdc_reg_YbjN"/>
</dbReference>
<dbReference type="CDD" id="cd17036">
    <property type="entry name" value="T3SC_YbjN-like_1"/>
    <property type="match status" value="1"/>
</dbReference>
<name>A0A8K2A8L7_9CYAN</name>
<reference evidence="1" key="1">
    <citation type="submission" date="2019-12" db="EMBL/GenBank/DDBJ databases">
        <title>High-Quality draft genome sequences of three cyanobacteria isolated from the limestone walls of the Old Cathedral of Coimbra.</title>
        <authorList>
            <person name="Tiago I."/>
            <person name="Soares F."/>
            <person name="Portugal A."/>
        </authorList>
    </citation>
    <scope>NUCLEOTIDE SEQUENCE [LARGE SCALE GENOMIC DNA]</scope>
    <source>
        <strain evidence="1">C</strain>
    </source>
</reference>
<dbReference type="SUPFAM" id="SSF69635">
    <property type="entry name" value="Type III secretory system chaperone-like"/>
    <property type="match status" value="1"/>
</dbReference>
<comment type="caution">
    <text evidence="1">The sequence shown here is derived from an EMBL/GenBank/DDBJ whole genome shotgun (WGS) entry which is preliminary data.</text>
</comment>
<dbReference type="AlphaFoldDB" id="A0A8K2A8L7"/>
<evidence type="ECO:0000313" key="2">
    <source>
        <dbReference type="Proteomes" id="UP000607397"/>
    </source>
</evidence>
<accession>A0A8K2A8L7</accession>
<organism evidence="1 2">
    <name type="scientific">Petrachloros mirabilis ULC683</name>
    <dbReference type="NCBI Taxonomy" id="2781853"/>
    <lineage>
        <taxon>Bacteria</taxon>
        <taxon>Bacillati</taxon>
        <taxon>Cyanobacteriota</taxon>
        <taxon>Cyanophyceae</taxon>
        <taxon>Synechococcales</taxon>
        <taxon>Petrachlorosaceae</taxon>
        <taxon>Petrachloros</taxon>
        <taxon>Petrachloros mirabilis</taxon>
    </lineage>
</organism>
<dbReference type="Gene3D" id="3.30.1460.10">
    <property type="match status" value="1"/>
</dbReference>
<protein>
    <submittedName>
        <fullName evidence="1">YbjN domain-containing protein</fullName>
    </submittedName>
</protein>
<dbReference type="Proteomes" id="UP000607397">
    <property type="component" value="Unassembled WGS sequence"/>
</dbReference>
<dbReference type="EMBL" id="WVIC01000043">
    <property type="protein sequence ID" value="NCJ08179.1"/>
    <property type="molecule type" value="Genomic_DNA"/>
</dbReference>
<evidence type="ECO:0000313" key="1">
    <source>
        <dbReference type="EMBL" id="NCJ08179.1"/>
    </source>
</evidence>
<keyword evidence="2" id="KW-1185">Reference proteome</keyword>
<proteinExistence type="predicted"/>
<gene>
    <name evidence="1" type="ORF">GS597_17020</name>
</gene>
<dbReference type="Pfam" id="PF10722">
    <property type="entry name" value="YbjN"/>
    <property type="match status" value="1"/>
</dbReference>